<dbReference type="AlphaFoldDB" id="A0AAW2Z8M9"/>
<evidence type="ECO:0000256" key="2">
    <source>
        <dbReference type="ARBA" id="ARBA00022695"/>
    </source>
</evidence>
<dbReference type="Gene3D" id="3.30.420.10">
    <property type="entry name" value="Ribonuclease H-like superfamily/Ribonuclease H"/>
    <property type="match status" value="1"/>
</dbReference>
<keyword evidence="9" id="KW-1185">Reference proteome</keyword>
<dbReference type="InterPro" id="IPR036397">
    <property type="entry name" value="RNaseH_sf"/>
</dbReference>
<dbReference type="GO" id="GO:0015074">
    <property type="term" value="P:DNA integration"/>
    <property type="evidence" value="ECO:0007669"/>
    <property type="project" value="InterPro"/>
</dbReference>
<evidence type="ECO:0000256" key="1">
    <source>
        <dbReference type="ARBA" id="ARBA00022679"/>
    </source>
</evidence>
<dbReference type="InterPro" id="IPR043128">
    <property type="entry name" value="Rev_trsase/Diguanyl_cyclase"/>
</dbReference>
<dbReference type="CDD" id="cd09274">
    <property type="entry name" value="RNase_HI_RT_Ty3"/>
    <property type="match status" value="1"/>
</dbReference>
<protein>
    <recommendedName>
        <fullName evidence="7">Integrase catalytic domain-containing protein</fullName>
    </recommendedName>
</protein>
<dbReference type="GO" id="GO:0016787">
    <property type="term" value="F:hydrolase activity"/>
    <property type="evidence" value="ECO:0007669"/>
    <property type="project" value="UniProtKB-KW"/>
</dbReference>
<dbReference type="GO" id="GO:0004519">
    <property type="term" value="F:endonuclease activity"/>
    <property type="evidence" value="ECO:0007669"/>
    <property type="project" value="UniProtKB-KW"/>
</dbReference>
<dbReference type="SUPFAM" id="SSF53098">
    <property type="entry name" value="Ribonuclease H-like"/>
    <property type="match status" value="1"/>
</dbReference>
<dbReference type="SUPFAM" id="SSF56672">
    <property type="entry name" value="DNA/RNA polymerases"/>
    <property type="match status" value="1"/>
</dbReference>
<dbReference type="FunFam" id="3.10.20.370:FF:000001">
    <property type="entry name" value="Retrovirus-related Pol polyprotein from transposon 17.6-like protein"/>
    <property type="match status" value="1"/>
</dbReference>
<dbReference type="GO" id="GO:0003964">
    <property type="term" value="F:RNA-directed DNA polymerase activity"/>
    <property type="evidence" value="ECO:0007669"/>
    <property type="project" value="UniProtKB-KW"/>
</dbReference>
<dbReference type="Pfam" id="PF17917">
    <property type="entry name" value="RT_RNaseH"/>
    <property type="match status" value="1"/>
</dbReference>
<dbReference type="Pfam" id="PF00665">
    <property type="entry name" value="rve"/>
    <property type="match status" value="1"/>
</dbReference>
<dbReference type="InterPro" id="IPR043502">
    <property type="entry name" value="DNA/RNA_pol_sf"/>
</dbReference>
<name>A0AAW2Z8M9_9EUKA</name>
<evidence type="ECO:0000256" key="4">
    <source>
        <dbReference type="ARBA" id="ARBA00022759"/>
    </source>
</evidence>
<dbReference type="Gene3D" id="3.30.70.270">
    <property type="match status" value="2"/>
</dbReference>
<reference evidence="8 9" key="1">
    <citation type="submission" date="2024-03" db="EMBL/GenBank/DDBJ databases">
        <title>The Acrasis kona genome and developmental transcriptomes reveal deep origins of eukaryotic multicellular pathways.</title>
        <authorList>
            <person name="Sheikh S."/>
            <person name="Fu C.-J."/>
            <person name="Brown M.W."/>
            <person name="Baldauf S.L."/>
        </authorList>
    </citation>
    <scope>NUCLEOTIDE SEQUENCE [LARGE SCALE GENOMIC DNA]</scope>
    <source>
        <strain evidence="8 9">ATCC MYA-3509</strain>
    </source>
</reference>
<dbReference type="GO" id="GO:0003676">
    <property type="term" value="F:nucleic acid binding"/>
    <property type="evidence" value="ECO:0007669"/>
    <property type="project" value="InterPro"/>
</dbReference>
<dbReference type="PANTHER" id="PTHR37984:SF5">
    <property type="entry name" value="PROTEIN NYNRIN-LIKE"/>
    <property type="match status" value="1"/>
</dbReference>
<dbReference type="PROSITE" id="PS50994">
    <property type="entry name" value="INTEGRASE"/>
    <property type="match status" value="1"/>
</dbReference>
<gene>
    <name evidence="8" type="ORF">AKO1_003156</name>
</gene>
<dbReference type="Proteomes" id="UP001431209">
    <property type="component" value="Unassembled WGS sequence"/>
</dbReference>
<feature type="domain" description="Integrase catalytic" evidence="7">
    <location>
        <begin position="590"/>
        <end position="752"/>
    </location>
</feature>
<dbReference type="CDD" id="cd01647">
    <property type="entry name" value="RT_LTR"/>
    <property type="match status" value="1"/>
</dbReference>
<dbReference type="PANTHER" id="PTHR37984">
    <property type="entry name" value="PROTEIN CBG26694"/>
    <property type="match status" value="1"/>
</dbReference>
<sequence>MTNETVENFMKKYQQTPMDEIIERNHEEESKGVRYHPDAEKYMVHIADFLEANKATIDKHSTIGTIAIKFVEEESRRKGSWSKSYHPLEAELRFHEMVKEWVRDQIVEEMIDLDSHRTEEEKDMGLFNTNWFLIMKGKPRFVFNFIPINKLIESDTNDVPGIDEVFKKVGSSGSHIFSKLDLKSAYHQICLRSQDKSITGFTCLGKRYRFITAPLGLKHIPSIFQRMIKALLQANNLTDYACNHIDDIIIYSKSVEEHIIHVQNVLKALTAVNLTIQPAKCNFFATKVPLLGFWIEQAGMKPNMDKVCNMLQRKERPSTRKHIQSLVGFINFFRRFIPHASDLLYPLMQMKLKKFNWNEHPQLEEAYQNVCKALIDNVPFLHYPLPNVTLELETDASATGIGGALFQWIEGEKRYLGFHSRVLTKSEINYSIPKKELLSIVVHINHYRHHLLGRHFKLHTDSRSLTDIIKELEYPNSKNTTLAAWIATISEYSFEVHHIKGTDNVLPDVLSRLNKITISVPAAEKEKEIIEEAHQAHWGTNGMVNFIRLNHPNVRIKYLHKKCQEYIKKCKICQQINGQRIGYAPLQEPKFCLPGEHIHIDLMHIGGSLQGYTQLLVMVDKFSRFVWLKPLLGKTKAEVSDAIMQVFYTFGFPATIKSDNGNEFINSAVKEVCDQAGTKHNRVIAYNHHANGLVEAQNKTIRTLLLKLQLTFQDKKHIGHWEDLIPLCQFAMNSRVHSEMLATPFTLMFGRGPFNHACPDKDDEKLLQEDRDKMDKFWRVHKDSVSNMIYKMRVTNFEKDTYHKKTSIYKPGDIVMLRNPTKKKGEFLYEGPYEVVSRTPINGEYIIKSDYEKGFKVPANFLKKAVLAEGQKLLNRPVYADLVDDEEEEVSEVGIDNQRDKTFVPDNVQPNNVSTSVVVGRVNRERKRKVIAEAEWGSTARKKTKLN</sequence>
<accession>A0AAW2Z8M9</accession>
<dbReference type="Gene3D" id="1.10.340.70">
    <property type="match status" value="1"/>
</dbReference>
<keyword evidence="3" id="KW-0540">Nuclease</keyword>
<keyword evidence="2" id="KW-0548">Nucleotidyltransferase</keyword>
<keyword evidence="6" id="KW-0695">RNA-directed DNA polymerase</keyword>
<evidence type="ECO:0000256" key="6">
    <source>
        <dbReference type="ARBA" id="ARBA00022918"/>
    </source>
</evidence>
<evidence type="ECO:0000313" key="9">
    <source>
        <dbReference type="Proteomes" id="UP001431209"/>
    </source>
</evidence>
<proteinExistence type="predicted"/>
<keyword evidence="5" id="KW-0378">Hydrolase</keyword>
<dbReference type="InterPro" id="IPR050951">
    <property type="entry name" value="Retrovirus_Pol_polyprotein"/>
</dbReference>
<keyword evidence="1" id="KW-0808">Transferase</keyword>
<dbReference type="EMBL" id="JAOPGA020001151">
    <property type="protein sequence ID" value="KAL0485593.1"/>
    <property type="molecule type" value="Genomic_DNA"/>
</dbReference>
<evidence type="ECO:0000256" key="5">
    <source>
        <dbReference type="ARBA" id="ARBA00022801"/>
    </source>
</evidence>
<dbReference type="Pfam" id="PF00078">
    <property type="entry name" value="RVT_1"/>
    <property type="match status" value="1"/>
</dbReference>
<keyword evidence="4" id="KW-0255">Endonuclease</keyword>
<evidence type="ECO:0000256" key="3">
    <source>
        <dbReference type="ARBA" id="ARBA00022722"/>
    </source>
</evidence>
<dbReference type="Gene3D" id="3.10.10.10">
    <property type="entry name" value="HIV Type 1 Reverse Transcriptase, subunit A, domain 1"/>
    <property type="match status" value="1"/>
</dbReference>
<dbReference type="InterPro" id="IPR001584">
    <property type="entry name" value="Integrase_cat-core"/>
</dbReference>
<dbReference type="InterPro" id="IPR000477">
    <property type="entry name" value="RT_dom"/>
</dbReference>
<evidence type="ECO:0000313" key="8">
    <source>
        <dbReference type="EMBL" id="KAL0485593.1"/>
    </source>
</evidence>
<organism evidence="8 9">
    <name type="scientific">Acrasis kona</name>
    <dbReference type="NCBI Taxonomy" id="1008807"/>
    <lineage>
        <taxon>Eukaryota</taxon>
        <taxon>Discoba</taxon>
        <taxon>Heterolobosea</taxon>
        <taxon>Tetramitia</taxon>
        <taxon>Eutetramitia</taxon>
        <taxon>Acrasidae</taxon>
        <taxon>Acrasis</taxon>
    </lineage>
</organism>
<comment type="caution">
    <text evidence="8">The sequence shown here is derived from an EMBL/GenBank/DDBJ whole genome shotgun (WGS) entry which is preliminary data.</text>
</comment>
<dbReference type="InterPro" id="IPR012337">
    <property type="entry name" value="RNaseH-like_sf"/>
</dbReference>
<dbReference type="InterPro" id="IPR041373">
    <property type="entry name" value="RT_RNaseH"/>
</dbReference>
<evidence type="ECO:0000259" key="7">
    <source>
        <dbReference type="PROSITE" id="PS50994"/>
    </source>
</evidence>